<keyword evidence="2" id="KW-1185">Reference proteome</keyword>
<dbReference type="AlphaFoldDB" id="A0A811USN1"/>
<gene>
    <name evidence="1" type="ORF">CCAP1982_LOCUS9815</name>
</gene>
<dbReference type="EMBL" id="CAJHJT010000023">
    <property type="protein sequence ID" value="CAD7001318.1"/>
    <property type="molecule type" value="Genomic_DNA"/>
</dbReference>
<name>A0A811USN1_CERCA</name>
<reference evidence="1" key="1">
    <citation type="submission" date="2020-11" db="EMBL/GenBank/DDBJ databases">
        <authorList>
            <person name="Whitehead M."/>
        </authorList>
    </citation>
    <scope>NUCLEOTIDE SEQUENCE</scope>
    <source>
        <strain evidence="1">EGII</strain>
    </source>
</reference>
<protein>
    <submittedName>
        <fullName evidence="1">(Mediterranean fruit fly) hypothetical protein</fullName>
    </submittedName>
</protein>
<accession>A0A811USN1</accession>
<proteinExistence type="predicted"/>
<dbReference type="Proteomes" id="UP000606786">
    <property type="component" value="Unassembled WGS sequence"/>
</dbReference>
<evidence type="ECO:0000313" key="2">
    <source>
        <dbReference type="Proteomes" id="UP000606786"/>
    </source>
</evidence>
<organism evidence="1 2">
    <name type="scientific">Ceratitis capitata</name>
    <name type="common">Mediterranean fruit fly</name>
    <name type="synonym">Tephritis capitata</name>
    <dbReference type="NCBI Taxonomy" id="7213"/>
    <lineage>
        <taxon>Eukaryota</taxon>
        <taxon>Metazoa</taxon>
        <taxon>Ecdysozoa</taxon>
        <taxon>Arthropoda</taxon>
        <taxon>Hexapoda</taxon>
        <taxon>Insecta</taxon>
        <taxon>Pterygota</taxon>
        <taxon>Neoptera</taxon>
        <taxon>Endopterygota</taxon>
        <taxon>Diptera</taxon>
        <taxon>Brachycera</taxon>
        <taxon>Muscomorpha</taxon>
        <taxon>Tephritoidea</taxon>
        <taxon>Tephritidae</taxon>
        <taxon>Ceratitis</taxon>
        <taxon>Ceratitis</taxon>
    </lineage>
</organism>
<sequence length="162" mass="17355">MLIVVASYKAFPYYTELTHLQWQLSGKFTTGEADVARSADCIPLASVALDDPTFGHSLCVPDSWTMERYARAHIMTIRLAVLIFDALADAAIVARTIVVKLVDDWLSGSVLGIGALHEVTTGSEVVECDMLNSGILSGVLYSEALGCPPAFSGRGGNLRYTG</sequence>
<evidence type="ECO:0000313" key="1">
    <source>
        <dbReference type="EMBL" id="CAD7001318.1"/>
    </source>
</evidence>
<comment type="caution">
    <text evidence="1">The sequence shown here is derived from an EMBL/GenBank/DDBJ whole genome shotgun (WGS) entry which is preliminary data.</text>
</comment>